<dbReference type="Proteomes" id="UP001596267">
    <property type="component" value="Unassembled WGS sequence"/>
</dbReference>
<organism evidence="1 2">
    <name type="scientific">Sporolactobacillus kofuensis</name>
    <dbReference type="NCBI Taxonomy" id="269672"/>
    <lineage>
        <taxon>Bacteria</taxon>
        <taxon>Bacillati</taxon>
        <taxon>Bacillota</taxon>
        <taxon>Bacilli</taxon>
        <taxon>Bacillales</taxon>
        <taxon>Sporolactobacillaceae</taxon>
        <taxon>Sporolactobacillus</taxon>
    </lineage>
</organism>
<proteinExistence type="predicted"/>
<evidence type="ECO:0000313" key="1">
    <source>
        <dbReference type="EMBL" id="MFC6387681.1"/>
    </source>
</evidence>
<protein>
    <submittedName>
        <fullName evidence="1">Uncharacterized protein</fullName>
    </submittedName>
</protein>
<dbReference type="RefSeq" id="WP_253077384.1">
    <property type="nucleotide sequence ID" value="NZ_JAMXWN010000021.1"/>
</dbReference>
<name>A0ABW1WH34_9BACL</name>
<comment type="caution">
    <text evidence="1">The sequence shown here is derived from an EMBL/GenBank/DDBJ whole genome shotgun (WGS) entry which is preliminary data.</text>
</comment>
<keyword evidence="2" id="KW-1185">Reference proteome</keyword>
<gene>
    <name evidence="1" type="ORF">ACFP7A_13940</name>
</gene>
<sequence length="81" mass="9397">MEQYCFYLEYDGKRTVSHSYESPAAVINSEGIRNAIHSFAEKNSLKVDSQESLTDGNYRVFFVKRSLFGGGREFVYYVKHE</sequence>
<dbReference type="EMBL" id="JBHSTQ010000023">
    <property type="protein sequence ID" value="MFC6387681.1"/>
    <property type="molecule type" value="Genomic_DNA"/>
</dbReference>
<accession>A0ABW1WH34</accession>
<evidence type="ECO:0000313" key="2">
    <source>
        <dbReference type="Proteomes" id="UP001596267"/>
    </source>
</evidence>
<reference evidence="2" key="1">
    <citation type="journal article" date="2019" name="Int. J. Syst. Evol. Microbiol.">
        <title>The Global Catalogue of Microorganisms (GCM) 10K type strain sequencing project: providing services to taxonomists for standard genome sequencing and annotation.</title>
        <authorList>
            <consortium name="The Broad Institute Genomics Platform"/>
            <consortium name="The Broad Institute Genome Sequencing Center for Infectious Disease"/>
            <person name="Wu L."/>
            <person name="Ma J."/>
        </authorList>
    </citation>
    <scope>NUCLEOTIDE SEQUENCE [LARGE SCALE GENOMIC DNA]</scope>
    <source>
        <strain evidence="2">CCUG 42001</strain>
    </source>
</reference>